<dbReference type="Pfam" id="PF00583">
    <property type="entry name" value="Acetyltransf_1"/>
    <property type="match status" value="1"/>
</dbReference>
<dbReference type="Gene3D" id="3.40.630.30">
    <property type="match status" value="1"/>
</dbReference>
<comment type="caution">
    <text evidence="2">The sequence shown here is derived from an EMBL/GenBank/DDBJ whole genome shotgun (WGS) entry which is preliminary data.</text>
</comment>
<evidence type="ECO:0000313" key="2">
    <source>
        <dbReference type="EMBL" id="KAG0557675.1"/>
    </source>
</evidence>
<dbReference type="PANTHER" id="PTHR47542:SF2">
    <property type="entry name" value="ACYL-COA N-ACYLTRANSFERASES (NAT) SUPERFAMILY PROTEIN"/>
    <property type="match status" value="1"/>
</dbReference>
<dbReference type="Proteomes" id="UP000822688">
    <property type="component" value="Chromosome 11"/>
</dbReference>
<feature type="domain" description="N-acetyltransferase" evidence="1">
    <location>
        <begin position="68"/>
        <end position="216"/>
    </location>
</feature>
<dbReference type="GO" id="GO:0016747">
    <property type="term" value="F:acyltransferase activity, transferring groups other than amino-acyl groups"/>
    <property type="evidence" value="ECO:0007669"/>
    <property type="project" value="InterPro"/>
</dbReference>
<keyword evidence="3" id="KW-1185">Reference proteome</keyword>
<dbReference type="EMBL" id="CM026432">
    <property type="protein sequence ID" value="KAG0557675.1"/>
    <property type="molecule type" value="Genomic_DNA"/>
</dbReference>
<sequence>MPELGHGVVMAMAGEAPAMASSPFCTSEERRDGAMAADQEAQRAWRVRTLPPLLSRASSSSPTAALVDEFARLERRIFPKHESLSSSFAQEVKKRNQTVLYVLKDDVVKGEGDVEETADPAKVAGYLMYSWTSLAASITKLAVRDTCRRQGYGEALIHAAVQHIRDRRLQCVNLHVDPTRSAAVALYKKNGFLIETTVKSYYAADRDAYRMALQLTSPDAL</sequence>
<dbReference type="AlphaFoldDB" id="A0A8T0GGC0"/>
<dbReference type="SUPFAM" id="SSF55729">
    <property type="entry name" value="Acyl-CoA N-acyltransferases (Nat)"/>
    <property type="match status" value="1"/>
</dbReference>
<dbReference type="CDD" id="cd04301">
    <property type="entry name" value="NAT_SF"/>
    <property type="match status" value="1"/>
</dbReference>
<evidence type="ECO:0000259" key="1">
    <source>
        <dbReference type="PROSITE" id="PS51186"/>
    </source>
</evidence>
<dbReference type="InterPro" id="IPR016181">
    <property type="entry name" value="Acyl_CoA_acyltransferase"/>
</dbReference>
<dbReference type="PANTHER" id="PTHR47542">
    <property type="entry name" value="ACYL-COA N-ACYLTRANSFERASES (NAT) SUPERFAMILY PROTEIN"/>
    <property type="match status" value="1"/>
</dbReference>
<dbReference type="PROSITE" id="PS51186">
    <property type="entry name" value="GNAT"/>
    <property type="match status" value="1"/>
</dbReference>
<gene>
    <name evidence="2" type="ORF">KC19_11G148900</name>
</gene>
<name>A0A8T0GGC0_CERPU</name>
<accession>A0A8T0GGC0</accession>
<organism evidence="2 3">
    <name type="scientific">Ceratodon purpureus</name>
    <name type="common">Fire moss</name>
    <name type="synonym">Dicranum purpureum</name>
    <dbReference type="NCBI Taxonomy" id="3225"/>
    <lineage>
        <taxon>Eukaryota</taxon>
        <taxon>Viridiplantae</taxon>
        <taxon>Streptophyta</taxon>
        <taxon>Embryophyta</taxon>
        <taxon>Bryophyta</taxon>
        <taxon>Bryophytina</taxon>
        <taxon>Bryopsida</taxon>
        <taxon>Dicranidae</taxon>
        <taxon>Pseudoditrichales</taxon>
        <taxon>Ditrichaceae</taxon>
        <taxon>Ceratodon</taxon>
    </lineage>
</organism>
<protein>
    <recommendedName>
        <fullName evidence="1">N-acetyltransferase domain-containing protein</fullName>
    </recommendedName>
</protein>
<proteinExistence type="predicted"/>
<reference evidence="2 3" key="1">
    <citation type="submission" date="2020-06" db="EMBL/GenBank/DDBJ databases">
        <title>WGS assembly of Ceratodon purpureus strain R40.</title>
        <authorList>
            <person name="Carey S.B."/>
            <person name="Jenkins J."/>
            <person name="Shu S."/>
            <person name="Lovell J.T."/>
            <person name="Sreedasyam A."/>
            <person name="Maumus F."/>
            <person name="Tiley G.P."/>
            <person name="Fernandez-Pozo N."/>
            <person name="Barry K."/>
            <person name="Chen C."/>
            <person name="Wang M."/>
            <person name="Lipzen A."/>
            <person name="Daum C."/>
            <person name="Saski C.A."/>
            <person name="Payton A.C."/>
            <person name="Mcbreen J.C."/>
            <person name="Conrad R.E."/>
            <person name="Kollar L.M."/>
            <person name="Olsson S."/>
            <person name="Huttunen S."/>
            <person name="Landis J.B."/>
            <person name="Wickett N.J."/>
            <person name="Johnson M.G."/>
            <person name="Rensing S.A."/>
            <person name="Grimwood J."/>
            <person name="Schmutz J."/>
            <person name="Mcdaniel S.F."/>
        </authorList>
    </citation>
    <scope>NUCLEOTIDE SEQUENCE [LARGE SCALE GENOMIC DNA]</scope>
    <source>
        <strain evidence="2 3">R40</strain>
    </source>
</reference>
<dbReference type="InterPro" id="IPR000182">
    <property type="entry name" value="GNAT_dom"/>
</dbReference>
<evidence type="ECO:0000313" key="3">
    <source>
        <dbReference type="Proteomes" id="UP000822688"/>
    </source>
</evidence>